<accession>A0A2N3WJ84</accession>
<dbReference type="EMBL" id="PJMY01000003">
    <property type="protein sequence ID" value="PKV93929.1"/>
    <property type="molecule type" value="Genomic_DNA"/>
</dbReference>
<dbReference type="RefSeq" id="WP_101437478.1">
    <property type="nucleotide sequence ID" value="NZ_PJMY01000003.1"/>
</dbReference>
<organism evidence="1 2">
    <name type="scientific">Amycolatopsis echigonensis</name>
    <dbReference type="NCBI Taxonomy" id="2576905"/>
    <lineage>
        <taxon>Bacteria</taxon>
        <taxon>Bacillati</taxon>
        <taxon>Actinomycetota</taxon>
        <taxon>Actinomycetes</taxon>
        <taxon>Pseudonocardiales</taxon>
        <taxon>Pseudonocardiaceae</taxon>
        <taxon>Amycolatopsis</taxon>
    </lineage>
</organism>
<comment type="caution">
    <text evidence="1">The sequence shown here is derived from an EMBL/GenBank/DDBJ whole genome shotgun (WGS) entry which is preliminary data.</text>
</comment>
<sequence length="75" mass="8861">MEHHFGENVADAFRQIQAVVDEFHELYALERGMHDGEPWFVQPRLADLSDELARWLDTYAGVFRRSAERFRTGHE</sequence>
<dbReference type="OrthoDB" id="9864610at2"/>
<evidence type="ECO:0000313" key="2">
    <source>
        <dbReference type="Proteomes" id="UP000233750"/>
    </source>
</evidence>
<protein>
    <submittedName>
        <fullName evidence="1">Uncharacterized protein</fullName>
    </submittedName>
</protein>
<evidence type="ECO:0000313" key="1">
    <source>
        <dbReference type="EMBL" id="PKV93929.1"/>
    </source>
</evidence>
<dbReference type="Proteomes" id="UP000233750">
    <property type="component" value="Unassembled WGS sequence"/>
</dbReference>
<name>A0A2N3WJ84_9PSEU</name>
<keyword evidence="2" id="KW-1185">Reference proteome</keyword>
<gene>
    <name evidence="1" type="ORF">ATK30_4789</name>
</gene>
<reference evidence="1 2" key="1">
    <citation type="submission" date="2017-12" db="EMBL/GenBank/DDBJ databases">
        <title>Sequencing the genomes of 1000 Actinobacteria strains.</title>
        <authorList>
            <person name="Klenk H.-P."/>
        </authorList>
    </citation>
    <scope>NUCLEOTIDE SEQUENCE [LARGE SCALE GENOMIC DNA]</scope>
    <source>
        <strain evidence="1 2">DSM 45165</strain>
    </source>
</reference>
<proteinExistence type="predicted"/>
<dbReference type="AlphaFoldDB" id="A0A2N3WJ84"/>